<comment type="cofactor">
    <cofactor evidence="5">
        <name>FMN</name>
        <dbReference type="ChEBI" id="CHEBI:58210"/>
    </cofactor>
    <text evidence="5">Binds 1 FMN per subunit.</text>
</comment>
<dbReference type="AlphaFoldDB" id="A0A919Q8K5"/>
<dbReference type="InterPro" id="IPR012349">
    <property type="entry name" value="Split_barrel_FMN-bd"/>
</dbReference>
<keyword evidence="4" id="KW-0560">Oxidoreductase</keyword>
<dbReference type="PANTHER" id="PTHR10851:SF0">
    <property type="entry name" value="PYRIDOXINE-5'-PHOSPHATE OXIDASE"/>
    <property type="match status" value="1"/>
</dbReference>
<comment type="caution">
    <text evidence="8">The sequence shown here is derived from an EMBL/GenBank/DDBJ whole genome shotgun (WGS) entry which is preliminary data.</text>
</comment>
<reference evidence="8" key="1">
    <citation type="submission" date="2021-01" db="EMBL/GenBank/DDBJ databases">
        <title>Whole genome shotgun sequence of Acrocarpospora phusangensis NBRC 108782.</title>
        <authorList>
            <person name="Komaki H."/>
            <person name="Tamura T."/>
        </authorList>
    </citation>
    <scope>NUCLEOTIDE SEQUENCE</scope>
    <source>
        <strain evidence="8">NBRC 108782</strain>
    </source>
</reference>
<dbReference type="GO" id="GO:0010181">
    <property type="term" value="F:FMN binding"/>
    <property type="evidence" value="ECO:0007669"/>
    <property type="project" value="InterPro"/>
</dbReference>
<feature type="binding site" evidence="5">
    <location>
        <position position="96"/>
    </location>
    <ligand>
        <name>FMN</name>
        <dbReference type="ChEBI" id="CHEBI:58210"/>
    </ligand>
</feature>
<dbReference type="SUPFAM" id="SSF50475">
    <property type="entry name" value="FMN-binding split barrel"/>
    <property type="match status" value="1"/>
</dbReference>
<protein>
    <submittedName>
        <fullName evidence="8">Pyridoxamine 5'-phosphate oxidase</fullName>
    </submittedName>
</protein>
<name>A0A919Q8K5_9ACTN</name>
<dbReference type="Proteomes" id="UP000640052">
    <property type="component" value="Unassembled WGS sequence"/>
</dbReference>
<dbReference type="EMBL" id="BOOA01000005">
    <property type="protein sequence ID" value="GIH22680.1"/>
    <property type="molecule type" value="Genomic_DNA"/>
</dbReference>
<dbReference type="InterPro" id="IPR011576">
    <property type="entry name" value="Pyridox_Oxase_N"/>
</dbReference>
<evidence type="ECO:0000313" key="8">
    <source>
        <dbReference type="EMBL" id="GIH22680.1"/>
    </source>
</evidence>
<feature type="binding site" evidence="5">
    <location>
        <position position="97"/>
    </location>
    <ligand>
        <name>FMN</name>
        <dbReference type="ChEBI" id="CHEBI:58210"/>
    </ligand>
</feature>
<dbReference type="InterPro" id="IPR019576">
    <property type="entry name" value="Pyridoxamine_oxidase_dimer_C"/>
</dbReference>
<keyword evidence="2" id="KW-0285">Flavoprotein</keyword>
<evidence type="ECO:0000259" key="6">
    <source>
        <dbReference type="Pfam" id="PF01243"/>
    </source>
</evidence>
<evidence type="ECO:0000313" key="9">
    <source>
        <dbReference type="Proteomes" id="UP000640052"/>
    </source>
</evidence>
<dbReference type="GO" id="GO:0004733">
    <property type="term" value="F:pyridoxamine phosphate oxidase activity"/>
    <property type="evidence" value="ECO:0007669"/>
    <property type="project" value="InterPro"/>
</dbReference>
<dbReference type="PIRSF" id="PIRSF000190">
    <property type="entry name" value="Pyd_amn-ph_oxd"/>
    <property type="match status" value="1"/>
</dbReference>
<organism evidence="8 9">
    <name type="scientific">Acrocarpospora phusangensis</name>
    <dbReference type="NCBI Taxonomy" id="1070424"/>
    <lineage>
        <taxon>Bacteria</taxon>
        <taxon>Bacillati</taxon>
        <taxon>Actinomycetota</taxon>
        <taxon>Actinomycetes</taxon>
        <taxon>Streptosporangiales</taxon>
        <taxon>Streptosporangiaceae</taxon>
        <taxon>Acrocarpospora</taxon>
    </lineage>
</organism>
<keyword evidence="9" id="KW-1185">Reference proteome</keyword>
<gene>
    <name evidence="8" type="ORF">Aph01nite_09900</name>
</gene>
<keyword evidence="3 5" id="KW-0288">FMN</keyword>
<accession>A0A919Q8K5</accession>
<proteinExistence type="inferred from homology"/>
<evidence type="ECO:0000256" key="3">
    <source>
        <dbReference type="ARBA" id="ARBA00022643"/>
    </source>
</evidence>
<evidence type="ECO:0000256" key="1">
    <source>
        <dbReference type="ARBA" id="ARBA00007301"/>
    </source>
</evidence>
<dbReference type="Pfam" id="PF10590">
    <property type="entry name" value="PNP_phzG_C"/>
    <property type="match status" value="1"/>
</dbReference>
<feature type="domain" description="Pyridoxamine 5'-phosphate oxidase N-terminal" evidence="6">
    <location>
        <begin position="46"/>
        <end position="172"/>
    </location>
</feature>
<feature type="binding site" evidence="5">
    <location>
        <begin position="74"/>
        <end position="79"/>
    </location>
    <ligand>
        <name>FMN</name>
        <dbReference type="ChEBI" id="CHEBI:58210"/>
    </ligand>
</feature>
<dbReference type="InterPro" id="IPR000659">
    <property type="entry name" value="Pyridox_Oxase"/>
</dbReference>
<feature type="domain" description="Pyridoxine 5'-phosphate oxidase dimerisation C-terminal" evidence="7">
    <location>
        <begin position="186"/>
        <end position="226"/>
    </location>
</feature>
<evidence type="ECO:0000259" key="7">
    <source>
        <dbReference type="Pfam" id="PF10590"/>
    </source>
</evidence>
<evidence type="ECO:0000256" key="5">
    <source>
        <dbReference type="PIRSR" id="PIRSR000190-2"/>
    </source>
</evidence>
<dbReference type="NCBIfam" id="NF004231">
    <property type="entry name" value="PRK05679.1"/>
    <property type="match status" value="1"/>
</dbReference>
<feature type="binding site" evidence="5">
    <location>
        <position position="209"/>
    </location>
    <ligand>
        <name>FMN</name>
        <dbReference type="ChEBI" id="CHEBI:58210"/>
    </ligand>
</feature>
<feature type="binding site" evidence="5">
    <location>
        <position position="119"/>
    </location>
    <ligand>
        <name>FMN</name>
        <dbReference type="ChEBI" id="CHEBI:58210"/>
    </ligand>
</feature>
<feature type="binding site" evidence="5">
    <location>
        <position position="199"/>
    </location>
    <ligand>
        <name>FMN</name>
        <dbReference type="ChEBI" id="CHEBI:58210"/>
    </ligand>
</feature>
<comment type="similarity">
    <text evidence="1">Belongs to the pyridoxamine 5'-phosphate oxidase family.</text>
</comment>
<evidence type="ECO:0000256" key="2">
    <source>
        <dbReference type="ARBA" id="ARBA00022630"/>
    </source>
</evidence>
<dbReference type="RefSeq" id="WP_204039512.1">
    <property type="nucleotide sequence ID" value="NZ_BOOA01000005.1"/>
</dbReference>
<feature type="binding site" evidence="5">
    <location>
        <begin position="154"/>
        <end position="155"/>
    </location>
    <ligand>
        <name>FMN</name>
        <dbReference type="ChEBI" id="CHEBI:58210"/>
    </ligand>
</feature>
<dbReference type="GO" id="GO:0008615">
    <property type="term" value="P:pyridoxine biosynthetic process"/>
    <property type="evidence" value="ECO:0007669"/>
    <property type="project" value="InterPro"/>
</dbReference>
<dbReference type="Gene3D" id="2.30.110.10">
    <property type="entry name" value="Electron Transport, Fmn-binding Protein, Chain A"/>
    <property type="match status" value="1"/>
</dbReference>
<evidence type="ECO:0000256" key="4">
    <source>
        <dbReference type="ARBA" id="ARBA00023002"/>
    </source>
</evidence>
<dbReference type="Pfam" id="PF01243">
    <property type="entry name" value="PNPOx_N"/>
    <property type="match status" value="1"/>
</dbReference>
<dbReference type="PANTHER" id="PTHR10851">
    <property type="entry name" value="PYRIDOXINE-5-PHOSPHATE OXIDASE"/>
    <property type="match status" value="1"/>
</dbReference>
<sequence length="226" mass="24831">MVAGRGSETGSIRDLLRGLPVFADELPVFDVDSAPASPVALFVDWLKAAIEAGVPEPHAMTLSTADAAGRPSSRVLICKDIDVDGCWYFAANRASRKGRELAVNGHAALNFYWPRQGRQIRVSGPVQPTGPERSAADFLARSPGSRAEALAGRQSEILTDPGELATAVEEAQNKIAATPDLVAQDWTLYAVRANEVEFWQANRERCHIRLQYVRDDSSWIHRRLWP</sequence>